<evidence type="ECO:0000256" key="1">
    <source>
        <dbReference type="SAM" id="Phobius"/>
    </source>
</evidence>
<dbReference type="GeneID" id="27784575"/>
<evidence type="ECO:0000313" key="3">
    <source>
        <dbReference type="Proteomes" id="UP000064183"/>
    </source>
</evidence>
<keyword evidence="1" id="KW-0472">Membrane</keyword>
<reference evidence="2 3" key="1">
    <citation type="journal article" date="2012" name="J. Bacteriol.">
        <title>Draft genome sequence of Streptomyces globisporus C-1027, which produces an antitumor antibiotic consisting of a nine-membered enediyne with a chromoprotein.</title>
        <authorList>
            <person name="Wang L."/>
            <person name="Wang S."/>
            <person name="He Q."/>
            <person name="Yu T."/>
            <person name="Li Q."/>
            <person name="Hong B."/>
        </authorList>
    </citation>
    <scope>NUCLEOTIDE SEQUENCE [LARGE SCALE GENOMIC DNA]</scope>
    <source>
        <strain evidence="2 3">C-1027</strain>
    </source>
</reference>
<protein>
    <submittedName>
        <fullName evidence="2">Uncharacterized protein</fullName>
    </submittedName>
</protein>
<gene>
    <name evidence="2" type="ORF">WQO_19570</name>
</gene>
<keyword evidence="1" id="KW-0812">Transmembrane</keyword>
<dbReference type="Proteomes" id="UP000064183">
    <property type="component" value="Chromosome"/>
</dbReference>
<dbReference type="RefSeq" id="WP_050992177.1">
    <property type="nucleotide sequence ID" value="NZ_CP013738.1"/>
</dbReference>
<name>A0A0U3LHS2_STRGL</name>
<feature type="transmembrane region" description="Helical" evidence="1">
    <location>
        <begin position="144"/>
        <end position="164"/>
    </location>
</feature>
<evidence type="ECO:0000313" key="2">
    <source>
        <dbReference type="EMBL" id="ALU95320.1"/>
    </source>
</evidence>
<dbReference type="EMBL" id="CP013738">
    <property type="protein sequence ID" value="ALU95320.1"/>
    <property type="molecule type" value="Genomic_DNA"/>
</dbReference>
<accession>A0A0U3LHS2</accession>
<dbReference type="AlphaFoldDB" id="A0A0U3LHS2"/>
<keyword evidence="1" id="KW-1133">Transmembrane helix</keyword>
<dbReference type="KEGG" id="sgb:WQO_19570"/>
<sequence length="169" mass="18017">MSVSATGRTGGRGRLKGVSLVVGGALLFALGLGVVVTGTGLSGALGMRVETFGRIDCHDTRTEKGQTVWHCFGESAAQQRANEAERDLVAREMLRAHVDGVPRSEEISRSRILFVDHDGQTDPATVTATQVFDGGRWYAHSSMLVGYGMIPLLLGAGTAAWGGYRLRTR</sequence>
<proteinExistence type="predicted"/>
<organism evidence="2 3">
    <name type="scientific">Streptomyces globisporus C-1027</name>
    <dbReference type="NCBI Taxonomy" id="1172567"/>
    <lineage>
        <taxon>Bacteria</taxon>
        <taxon>Bacillati</taxon>
        <taxon>Actinomycetota</taxon>
        <taxon>Actinomycetes</taxon>
        <taxon>Kitasatosporales</taxon>
        <taxon>Streptomycetaceae</taxon>
        <taxon>Streptomyces</taxon>
    </lineage>
</organism>
<feature type="transmembrane region" description="Helical" evidence="1">
    <location>
        <begin position="20"/>
        <end position="41"/>
    </location>
</feature>